<dbReference type="InterPro" id="IPR008948">
    <property type="entry name" value="L-Aspartase-like"/>
</dbReference>
<dbReference type="PROSITE" id="PS00163">
    <property type="entry name" value="FUMARATE_LYASES"/>
    <property type="match status" value="1"/>
</dbReference>
<sequence>MSLLWPGEERAGDLFSEAAYLAAMVRVEEAWLAATASSGIAPEEARTPLAGLVSEADLPGLAEGAEAGGNPVIGLVKLLRGRLEGEAARWLHKGLTSQDVVDTALVLCLRDVLDRVEDELAAQATSLVGLAREHRATVMSGRTLTQHAVPITFGLKAATWLSGLSDAAEALRRTRTSLPAQIGGAAGTLAAVVGLARLRGLADPVGAAQTAADATAAALGLTARAPWHTNRAPLTAAGDALVTAADAWGRIATDVTLLTRPEIGELAEPAGEGRGGSSTMPHKSNPVLSVLVRRHALAAPPLAATLHTAAATYVDERPDGAWHVEWETLATLARRSVVAASQTTELLAGLRVDAARMRATAEAAGADLLAEQRSLTGFVGGDVLAGTDAATGLDDYLGATDALIDSALTRAHEIWKTEP</sequence>
<dbReference type="InterPro" id="IPR022761">
    <property type="entry name" value="Fumarate_lyase_N"/>
</dbReference>
<evidence type="ECO:0000256" key="1">
    <source>
        <dbReference type="ARBA" id="ARBA00023239"/>
    </source>
</evidence>
<reference evidence="4" key="1">
    <citation type="submission" date="2016-10" db="EMBL/GenBank/DDBJ databases">
        <title>Draft Genome Sequence of Nocardioides luteus Strain BAFB, an Alkane-Degrading Bacterium Isolated from JP-7 Polluted Soil.</title>
        <authorList>
            <person name="Brown L."/>
            <person name="Ruiz O.N."/>
            <person name="Gunasekera T."/>
        </authorList>
    </citation>
    <scope>NUCLEOTIDE SEQUENCE [LARGE SCALE GENOMIC DNA]</scope>
    <source>
        <strain evidence="4">BAFB</strain>
    </source>
</reference>
<dbReference type="Gene3D" id="1.20.200.10">
    <property type="entry name" value="Fumarase/aspartase (Central domain)"/>
    <property type="match status" value="1"/>
</dbReference>
<keyword evidence="1" id="KW-0456">Lyase</keyword>
<evidence type="ECO:0000256" key="2">
    <source>
        <dbReference type="ARBA" id="ARBA00034772"/>
    </source>
</evidence>
<dbReference type="PRINTS" id="PR00145">
    <property type="entry name" value="ARGSUCLYASE"/>
</dbReference>
<dbReference type="InterPro" id="IPR000362">
    <property type="entry name" value="Fumarate_lyase_fam"/>
</dbReference>
<dbReference type="PANTHER" id="PTHR43172">
    <property type="entry name" value="ADENYLOSUCCINATE LYASE"/>
    <property type="match status" value="1"/>
</dbReference>
<evidence type="ECO:0000313" key="5">
    <source>
        <dbReference type="Proteomes" id="UP000033772"/>
    </source>
</evidence>
<dbReference type="AlphaFoldDB" id="A0A1J4N0V0"/>
<comment type="caution">
    <text evidence="4">The sequence shown here is derived from an EMBL/GenBank/DDBJ whole genome shotgun (WGS) entry which is preliminary data.</text>
</comment>
<gene>
    <name evidence="4" type="ORF">UG56_019040</name>
</gene>
<organism evidence="4 5">
    <name type="scientific">Nocardioides luteus</name>
    <dbReference type="NCBI Taxonomy" id="1844"/>
    <lineage>
        <taxon>Bacteria</taxon>
        <taxon>Bacillati</taxon>
        <taxon>Actinomycetota</taxon>
        <taxon>Actinomycetes</taxon>
        <taxon>Propionibacteriales</taxon>
        <taxon>Nocardioidaceae</taxon>
        <taxon>Nocardioides</taxon>
    </lineage>
</organism>
<keyword evidence="5" id="KW-1185">Reference proteome</keyword>
<accession>A0A1J4N0V0</accession>
<protein>
    <submittedName>
        <fullName evidence="4">3-carboxy-cis,cis-muconate cycloisomerase</fullName>
    </submittedName>
</protein>
<name>A0A1J4N0V0_9ACTN</name>
<dbReference type="Pfam" id="PF00206">
    <property type="entry name" value="Lyase_1"/>
    <property type="match status" value="1"/>
</dbReference>
<comment type="similarity">
    <text evidence="2">Belongs to the class-II fumarase/aspartase family.</text>
</comment>
<evidence type="ECO:0000313" key="4">
    <source>
        <dbReference type="EMBL" id="OIJ25163.1"/>
    </source>
</evidence>
<dbReference type="SUPFAM" id="SSF48557">
    <property type="entry name" value="L-aspartase-like"/>
    <property type="match status" value="1"/>
</dbReference>
<dbReference type="RefSeq" id="WP_071327200.1">
    <property type="nucleotide sequence ID" value="NZ_JZDQ02000028.1"/>
</dbReference>
<dbReference type="GO" id="GO:0016853">
    <property type="term" value="F:isomerase activity"/>
    <property type="evidence" value="ECO:0007669"/>
    <property type="project" value="UniProtKB-KW"/>
</dbReference>
<evidence type="ECO:0000259" key="3">
    <source>
        <dbReference type="Pfam" id="PF00206"/>
    </source>
</evidence>
<dbReference type="EMBL" id="JZDQ02000028">
    <property type="protein sequence ID" value="OIJ25163.1"/>
    <property type="molecule type" value="Genomic_DNA"/>
</dbReference>
<proteinExistence type="inferred from homology"/>
<dbReference type="PRINTS" id="PR00149">
    <property type="entry name" value="FUMRATELYASE"/>
</dbReference>
<dbReference type="GO" id="GO:0016829">
    <property type="term" value="F:lyase activity"/>
    <property type="evidence" value="ECO:0007669"/>
    <property type="project" value="UniProtKB-KW"/>
</dbReference>
<dbReference type="InterPro" id="IPR020557">
    <property type="entry name" value="Fumarate_lyase_CS"/>
</dbReference>
<dbReference type="PANTHER" id="PTHR43172:SF2">
    <property type="entry name" value="ADENYLOSUCCINATE LYASE C-TERMINAL DOMAIN-CONTAINING PROTEIN"/>
    <property type="match status" value="1"/>
</dbReference>
<feature type="domain" description="Fumarate lyase N-terminal" evidence="3">
    <location>
        <begin position="72"/>
        <end position="293"/>
    </location>
</feature>
<dbReference type="STRING" id="1844.UG56_019040"/>
<dbReference type="OrthoDB" id="9768878at2"/>
<dbReference type="Proteomes" id="UP000033772">
    <property type="component" value="Unassembled WGS sequence"/>
</dbReference>